<evidence type="ECO:0000313" key="1">
    <source>
        <dbReference type="EnsemblPlants" id="EMT23379"/>
    </source>
</evidence>
<proteinExistence type="predicted"/>
<name>M8BN65_AEGTA</name>
<dbReference type="SUPFAM" id="SSF103473">
    <property type="entry name" value="MFS general substrate transporter"/>
    <property type="match status" value="1"/>
</dbReference>
<organism evidence="1">
    <name type="scientific">Aegilops tauschii</name>
    <name type="common">Tausch's goatgrass</name>
    <name type="synonym">Aegilops squarrosa</name>
    <dbReference type="NCBI Taxonomy" id="37682"/>
    <lineage>
        <taxon>Eukaryota</taxon>
        <taxon>Viridiplantae</taxon>
        <taxon>Streptophyta</taxon>
        <taxon>Embryophyta</taxon>
        <taxon>Tracheophyta</taxon>
        <taxon>Spermatophyta</taxon>
        <taxon>Magnoliopsida</taxon>
        <taxon>Liliopsida</taxon>
        <taxon>Poales</taxon>
        <taxon>Poaceae</taxon>
        <taxon>BOP clade</taxon>
        <taxon>Pooideae</taxon>
        <taxon>Triticodae</taxon>
        <taxon>Triticeae</taxon>
        <taxon>Triticinae</taxon>
        <taxon>Aegilops</taxon>
    </lineage>
</organism>
<protein>
    <submittedName>
        <fullName evidence="1">Peptide transporter PTR2</fullName>
    </submittedName>
</protein>
<dbReference type="Gene3D" id="1.20.1250.20">
    <property type="entry name" value="MFS general substrate transporter like domains"/>
    <property type="match status" value="2"/>
</dbReference>
<dbReference type="FunFam" id="1.20.1250.20:FF:001015">
    <property type="entry name" value="Os01g0386600 protein"/>
    <property type="match status" value="1"/>
</dbReference>
<dbReference type="EnsemblPlants" id="EMT23379">
    <property type="protein sequence ID" value="EMT23379"/>
    <property type="gene ID" value="F775_22903"/>
</dbReference>
<dbReference type="PANTHER" id="PTHR11654">
    <property type="entry name" value="OLIGOPEPTIDE TRANSPORTER-RELATED"/>
    <property type="match status" value="1"/>
</dbReference>
<dbReference type="InterPro" id="IPR036259">
    <property type="entry name" value="MFS_trans_sf"/>
</dbReference>
<dbReference type="GO" id="GO:0016020">
    <property type="term" value="C:membrane"/>
    <property type="evidence" value="ECO:0007669"/>
    <property type="project" value="InterPro"/>
</dbReference>
<sequence>MRKQQGLSGDGDGEWDKWVDDSSVDHRGRPPLRAATGSWRAAMFIILIEFSERLSYFGIATSLMIYLTKVLHQDMKVAAVNSQYWMSVTTLMPLLGGFLADAYLGRFRTVLLSTVVYLLGLVLLAEYFYDQMPETMRSLGIGLYLSVIGAGSFLSSQLIAAASRLSSHGGRRDGWFGKDLSRSRLDLFSWLLAAISAANLGFYVLVATRYSYKQQTAKAGRVGADKDAAAGDVECAIAAAA</sequence>
<dbReference type="InterPro" id="IPR018456">
    <property type="entry name" value="PTR2_symporter_CS"/>
</dbReference>
<dbReference type="GO" id="GO:0022857">
    <property type="term" value="F:transmembrane transporter activity"/>
    <property type="evidence" value="ECO:0007669"/>
    <property type="project" value="InterPro"/>
</dbReference>
<dbReference type="PROSITE" id="PS01022">
    <property type="entry name" value="PTR2_1"/>
    <property type="match status" value="1"/>
</dbReference>
<accession>M8BN65</accession>
<dbReference type="GO" id="GO:0006857">
    <property type="term" value="P:oligopeptide transport"/>
    <property type="evidence" value="ECO:0007669"/>
    <property type="project" value="InterPro"/>
</dbReference>
<reference evidence="1" key="1">
    <citation type="submission" date="2015-06" db="UniProtKB">
        <authorList>
            <consortium name="EnsemblPlants"/>
        </authorList>
    </citation>
    <scope>IDENTIFICATION</scope>
</reference>
<dbReference type="AlphaFoldDB" id="M8BN65"/>